<evidence type="ECO:0000313" key="2">
    <source>
        <dbReference type="EMBL" id="CAK9033361.1"/>
    </source>
</evidence>
<dbReference type="EMBL" id="CAXAMN010011001">
    <property type="protein sequence ID" value="CAK9033361.1"/>
    <property type="molecule type" value="Genomic_DNA"/>
</dbReference>
<name>A0ABP0L2H6_9DINO</name>
<feature type="coiled-coil region" evidence="1">
    <location>
        <begin position="141"/>
        <end position="171"/>
    </location>
</feature>
<organism evidence="2 3">
    <name type="scientific">Durusdinium trenchii</name>
    <dbReference type="NCBI Taxonomy" id="1381693"/>
    <lineage>
        <taxon>Eukaryota</taxon>
        <taxon>Sar</taxon>
        <taxon>Alveolata</taxon>
        <taxon>Dinophyceae</taxon>
        <taxon>Suessiales</taxon>
        <taxon>Symbiodiniaceae</taxon>
        <taxon>Durusdinium</taxon>
    </lineage>
</organism>
<dbReference type="Proteomes" id="UP001642484">
    <property type="component" value="Unassembled WGS sequence"/>
</dbReference>
<evidence type="ECO:0000313" key="3">
    <source>
        <dbReference type="Proteomes" id="UP001642484"/>
    </source>
</evidence>
<reference evidence="2 3" key="1">
    <citation type="submission" date="2024-02" db="EMBL/GenBank/DDBJ databases">
        <authorList>
            <person name="Chen Y."/>
            <person name="Shah S."/>
            <person name="Dougan E. K."/>
            <person name="Thang M."/>
            <person name="Chan C."/>
        </authorList>
    </citation>
    <scope>NUCLEOTIDE SEQUENCE [LARGE SCALE GENOMIC DNA]</scope>
</reference>
<sequence length="314" mass="34474">MVYLHSRMSDMSPGTCDMNEWVSGTSTAWKERVPPPSFGLKAATRAAVTGCTMDSEEDNEPIEFVKSQEAPLQSLLQPKLRLDAQPRLKPSQLQANYGRGYSMLVNMGYTGGGPTPLCGVLRVARAGLQEDEAMVVDASAKRGLKRRLERLLKAEEDLEDEEIEEENDEEGLDNLCALGQAVVRELFACRDRKLSVPALAKKPKVVKILELWEVGNSERYLKQFVKDELPMCFLAQSTGAALKKINNKTARFARACEEAWMVHLKEPKAKSVGSCTTASPGSPSGDSLYPDDWGVQIGEGWLSPAPLFGPSPDV</sequence>
<keyword evidence="1" id="KW-0175">Coiled coil</keyword>
<gene>
    <name evidence="2" type="ORF">CCMP2556_LOCUS19043</name>
</gene>
<keyword evidence="3" id="KW-1185">Reference proteome</keyword>
<evidence type="ECO:0000256" key="1">
    <source>
        <dbReference type="SAM" id="Coils"/>
    </source>
</evidence>
<comment type="caution">
    <text evidence="2">The sequence shown here is derived from an EMBL/GenBank/DDBJ whole genome shotgun (WGS) entry which is preliminary data.</text>
</comment>
<protein>
    <recommendedName>
        <fullName evidence="4">G-patch domain-containing protein</fullName>
    </recommendedName>
</protein>
<accession>A0ABP0L2H6</accession>
<evidence type="ECO:0008006" key="4">
    <source>
        <dbReference type="Google" id="ProtNLM"/>
    </source>
</evidence>
<proteinExistence type="predicted"/>